<keyword evidence="2" id="KW-0238">DNA-binding</keyword>
<evidence type="ECO:0000259" key="4">
    <source>
        <dbReference type="PROSITE" id="PS50949"/>
    </source>
</evidence>
<dbReference type="PROSITE" id="PS50949">
    <property type="entry name" value="HTH_GNTR"/>
    <property type="match status" value="1"/>
</dbReference>
<dbReference type="AlphaFoldDB" id="A0A975LBR4"/>
<dbReference type="InterPro" id="IPR011711">
    <property type="entry name" value="GntR_C"/>
</dbReference>
<dbReference type="KEGG" id="nec:KGD82_10440"/>
<feature type="domain" description="HTH gntR-type" evidence="4">
    <location>
        <begin position="1"/>
        <end position="51"/>
    </location>
</feature>
<dbReference type="Pfam" id="PF07729">
    <property type="entry name" value="FCD"/>
    <property type="match status" value="1"/>
</dbReference>
<dbReference type="InterPro" id="IPR000524">
    <property type="entry name" value="Tscrpt_reg_HTH_GntR"/>
</dbReference>
<dbReference type="SMART" id="SM00345">
    <property type="entry name" value="HTH_GNTR"/>
    <property type="match status" value="1"/>
</dbReference>
<dbReference type="Gene3D" id="1.20.120.530">
    <property type="entry name" value="GntR ligand-binding domain-like"/>
    <property type="match status" value="1"/>
</dbReference>
<evidence type="ECO:0000256" key="3">
    <source>
        <dbReference type="ARBA" id="ARBA00023163"/>
    </source>
</evidence>
<accession>A0A975LBR4</accession>
<evidence type="ECO:0000313" key="6">
    <source>
        <dbReference type="Proteomes" id="UP000682416"/>
    </source>
</evidence>
<evidence type="ECO:0000313" key="5">
    <source>
        <dbReference type="EMBL" id="QVJ02695.1"/>
    </source>
</evidence>
<sequence>MGASPGTHLNETRLAERLGVSRTPLREALHRLTRDGLVRISPGRGAFVTEIALRDVVHHFQMREALETHAVRLCARAEERSVFAELERRFLEWCSRFEDGSDADDADYYALTERLDAEVSEGAANPYLADALTSVRQHLRRLRRIARRTPARMALSAREHALICAAVSEGDEEERRGPRLIT</sequence>
<dbReference type="GO" id="GO:0003700">
    <property type="term" value="F:DNA-binding transcription factor activity"/>
    <property type="evidence" value="ECO:0007669"/>
    <property type="project" value="InterPro"/>
</dbReference>
<evidence type="ECO:0000256" key="1">
    <source>
        <dbReference type="ARBA" id="ARBA00023015"/>
    </source>
</evidence>
<organism evidence="5 6">
    <name type="scientific">Nocardiopsis eucommiae</name>
    <dbReference type="NCBI Taxonomy" id="2831970"/>
    <lineage>
        <taxon>Bacteria</taxon>
        <taxon>Bacillati</taxon>
        <taxon>Actinomycetota</taxon>
        <taxon>Actinomycetes</taxon>
        <taxon>Streptosporangiales</taxon>
        <taxon>Nocardiopsidaceae</taxon>
        <taxon>Nocardiopsis</taxon>
    </lineage>
</organism>
<dbReference type="PANTHER" id="PTHR43537">
    <property type="entry name" value="TRANSCRIPTIONAL REGULATOR, GNTR FAMILY"/>
    <property type="match status" value="1"/>
</dbReference>
<dbReference type="Proteomes" id="UP000682416">
    <property type="component" value="Chromosome"/>
</dbReference>
<dbReference type="InterPro" id="IPR008920">
    <property type="entry name" value="TF_FadR/GntR_C"/>
</dbReference>
<proteinExistence type="predicted"/>
<keyword evidence="6" id="KW-1185">Reference proteome</keyword>
<dbReference type="CDD" id="cd07377">
    <property type="entry name" value="WHTH_GntR"/>
    <property type="match status" value="1"/>
</dbReference>
<dbReference type="InterPro" id="IPR036388">
    <property type="entry name" value="WH-like_DNA-bd_sf"/>
</dbReference>
<protein>
    <submittedName>
        <fullName evidence="5">GntR family transcriptional regulator</fullName>
    </submittedName>
</protein>
<dbReference type="PANTHER" id="PTHR43537:SF45">
    <property type="entry name" value="GNTR FAMILY REGULATORY PROTEIN"/>
    <property type="match status" value="1"/>
</dbReference>
<gene>
    <name evidence="5" type="ORF">KGD82_10440</name>
</gene>
<name>A0A975LBR4_9ACTN</name>
<keyword evidence="3" id="KW-0804">Transcription</keyword>
<dbReference type="SUPFAM" id="SSF48008">
    <property type="entry name" value="GntR ligand-binding domain-like"/>
    <property type="match status" value="1"/>
</dbReference>
<keyword evidence="1" id="KW-0805">Transcription regulation</keyword>
<dbReference type="Gene3D" id="1.10.10.10">
    <property type="entry name" value="Winged helix-like DNA-binding domain superfamily/Winged helix DNA-binding domain"/>
    <property type="match status" value="1"/>
</dbReference>
<dbReference type="PRINTS" id="PR00035">
    <property type="entry name" value="HTHGNTR"/>
</dbReference>
<dbReference type="EMBL" id="CP074402">
    <property type="protein sequence ID" value="QVJ02695.1"/>
    <property type="molecule type" value="Genomic_DNA"/>
</dbReference>
<evidence type="ECO:0000256" key="2">
    <source>
        <dbReference type="ARBA" id="ARBA00023125"/>
    </source>
</evidence>
<dbReference type="GO" id="GO:0003677">
    <property type="term" value="F:DNA binding"/>
    <property type="evidence" value="ECO:0007669"/>
    <property type="project" value="UniProtKB-KW"/>
</dbReference>
<dbReference type="InterPro" id="IPR036390">
    <property type="entry name" value="WH_DNA-bd_sf"/>
</dbReference>
<dbReference type="SUPFAM" id="SSF46785">
    <property type="entry name" value="Winged helix' DNA-binding domain"/>
    <property type="match status" value="1"/>
</dbReference>
<dbReference type="Pfam" id="PF00392">
    <property type="entry name" value="GntR"/>
    <property type="match status" value="1"/>
</dbReference>
<reference evidence="5" key="1">
    <citation type="submission" date="2021-05" db="EMBL/GenBank/DDBJ databases">
        <authorList>
            <person name="Kaiqin L."/>
            <person name="Jian G."/>
        </authorList>
    </citation>
    <scope>NUCLEOTIDE SEQUENCE</scope>
    <source>
        <strain evidence="5">HDS5</strain>
    </source>
</reference>